<dbReference type="SUPFAM" id="SSF48179">
    <property type="entry name" value="6-phosphogluconate dehydrogenase C-terminal domain-like"/>
    <property type="match status" value="1"/>
</dbReference>
<dbReference type="InterPro" id="IPR013328">
    <property type="entry name" value="6PGD_dom2"/>
</dbReference>
<reference evidence="5 6" key="2">
    <citation type="submission" date="2019-01" db="EMBL/GenBank/DDBJ databases">
        <authorList>
            <person name="Li Y."/>
        </authorList>
    </citation>
    <scope>NUCLEOTIDE SEQUENCE [LARGE SCALE GENOMIC DNA]</scope>
    <source>
        <strain evidence="5 6">2D-5</strain>
    </source>
</reference>
<feature type="domain" description="3-hydroxyacyl-CoA dehydrogenase NAD binding" evidence="4">
    <location>
        <begin position="3"/>
        <end position="180"/>
    </location>
</feature>
<dbReference type="Gene3D" id="3.40.50.720">
    <property type="entry name" value="NAD(P)-binding Rossmann-like Domain"/>
    <property type="match status" value="1"/>
</dbReference>
<dbReference type="RefSeq" id="WP_128270786.1">
    <property type="nucleotide sequence ID" value="NZ_SAUW01000028.1"/>
</dbReference>
<dbReference type="Pfam" id="PF02737">
    <property type="entry name" value="3HCDH_N"/>
    <property type="match status" value="1"/>
</dbReference>
<name>A0A443ILT1_9RHOB</name>
<dbReference type="GO" id="GO:0070403">
    <property type="term" value="F:NAD+ binding"/>
    <property type="evidence" value="ECO:0007669"/>
    <property type="project" value="InterPro"/>
</dbReference>
<evidence type="ECO:0000259" key="3">
    <source>
        <dbReference type="Pfam" id="PF00725"/>
    </source>
</evidence>
<dbReference type="InterPro" id="IPR036291">
    <property type="entry name" value="NAD(P)-bd_dom_sf"/>
</dbReference>
<sequence>MTHIAIIGAGLIGRGWAFVFARAGTEVRVWDPQPAVLDRLPDDIAGMVEQTAPFGQAGTDPKATAARIRAVTTPEEALDGAALAQESGPEVLDTKRALFARLDAIAAPETILASSSSALMASRFAGELPGRARCLVGHPVNPPHLVPVVEIAPAPFTDPAVTDRARAIYAAAGQVPVVLQREIDGFILNRLQAVVLAESLRLIEQGYVDVRGLDDTIRHGLGRRWAFMGPMETINLNAPGGAGDYLTRYGAMMAGLARSSARDEAFTPAVAATVGAAFADVSAPETVRARQNWRDAELAALAQHLAARAQHDNAQE</sequence>
<comment type="similarity">
    <text evidence="1">Belongs to the 3-hydroxyacyl-CoA dehydrogenase family.</text>
</comment>
<reference evidence="5 6" key="1">
    <citation type="submission" date="2019-01" db="EMBL/GenBank/DDBJ databases">
        <title>Sinorhodobacter populi sp. nov. isolated from the symptomatic bark tissue of Populus euramericana canker.</title>
        <authorList>
            <person name="Xu G."/>
        </authorList>
    </citation>
    <scope>NUCLEOTIDE SEQUENCE [LARGE SCALE GENOMIC DNA]</scope>
    <source>
        <strain evidence="5 6">2D-5</strain>
    </source>
</reference>
<dbReference type="InterPro" id="IPR006108">
    <property type="entry name" value="3HC_DH_C"/>
</dbReference>
<dbReference type="PANTHER" id="PTHR48075:SF1">
    <property type="entry name" value="LAMBDA-CRYSTALLIN HOMOLOG"/>
    <property type="match status" value="1"/>
</dbReference>
<protein>
    <submittedName>
        <fullName evidence="5">3-hydroxyacyl-CoA dehydrogenase</fullName>
        <ecNumber evidence="5">1.1.1.35</ecNumber>
    </submittedName>
</protein>
<gene>
    <name evidence="5" type="ORF">D2T33_18590</name>
</gene>
<organism evidence="5 6">
    <name type="scientific">Paenirhodobacter populi</name>
    <dbReference type="NCBI Taxonomy" id="2306993"/>
    <lineage>
        <taxon>Bacteria</taxon>
        <taxon>Pseudomonadati</taxon>
        <taxon>Pseudomonadota</taxon>
        <taxon>Alphaproteobacteria</taxon>
        <taxon>Rhodobacterales</taxon>
        <taxon>Rhodobacter group</taxon>
        <taxon>Paenirhodobacter</taxon>
    </lineage>
</organism>
<accession>A0A443ILT1</accession>
<keyword evidence="6" id="KW-1185">Reference proteome</keyword>
<dbReference type="GO" id="GO:0006631">
    <property type="term" value="P:fatty acid metabolic process"/>
    <property type="evidence" value="ECO:0007669"/>
    <property type="project" value="InterPro"/>
</dbReference>
<evidence type="ECO:0000313" key="6">
    <source>
        <dbReference type="Proteomes" id="UP000285710"/>
    </source>
</evidence>
<dbReference type="Proteomes" id="UP000285710">
    <property type="component" value="Unassembled WGS sequence"/>
</dbReference>
<keyword evidence="2 5" id="KW-0560">Oxidoreductase</keyword>
<proteinExistence type="inferred from homology"/>
<dbReference type="Pfam" id="PF00725">
    <property type="entry name" value="3HCDH"/>
    <property type="match status" value="1"/>
</dbReference>
<dbReference type="InterPro" id="IPR006176">
    <property type="entry name" value="3-OHacyl-CoA_DH_NAD-bd"/>
</dbReference>
<dbReference type="InterPro" id="IPR008927">
    <property type="entry name" value="6-PGluconate_DH-like_C_sf"/>
</dbReference>
<evidence type="ECO:0000256" key="1">
    <source>
        <dbReference type="ARBA" id="ARBA00009463"/>
    </source>
</evidence>
<dbReference type="SUPFAM" id="SSF51735">
    <property type="entry name" value="NAD(P)-binding Rossmann-fold domains"/>
    <property type="match status" value="1"/>
</dbReference>
<dbReference type="GO" id="GO:0003857">
    <property type="term" value="F:(3S)-3-hydroxyacyl-CoA dehydrogenase (NAD+) activity"/>
    <property type="evidence" value="ECO:0007669"/>
    <property type="project" value="UniProtKB-EC"/>
</dbReference>
<feature type="domain" description="3-hydroxyacyl-CoA dehydrogenase C-terminal" evidence="3">
    <location>
        <begin position="185"/>
        <end position="243"/>
    </location>
</feature>
<dbReference type="GO" id="GO:0050104">
    <property type="term" value="F:L-gulonate 3-dehydrogenase activity"/>
    <property type="evidence" value="ECO:0007669"/>
    <property type="project" value="TreeGrafter"/>
</dbReference>
<dbReference type="AlphaFoldDB" id="A0A443ILT1"/>
<evidence type="ECO:0000259" key="4">
    <source>
        <dbReference type="Pfam" id="PF02737"/>
    </source>
</evidence>
<evidence type="ECO:0000313" key="5">
    <source>
        <dbReference type="EMBL" id="RWR06387.1"/>
    </source>
</evidence>
<dbReference type="PANTHER" id="PTHR48075">
    <property type="entry name" value="3-HYDROXYACYL-COA DEHYDROGENASE FAMILY PROTEIN"/>
    <property type="match status" value="1"/>
</dbReference>
<dbReference type="NCBIfam" id="NF004783">
    <property type="entry name" value="PRK06129.1"/>
    <property type="match status" value="1"/>
</dbReference>
<dbReference type="Gene3D" id="1.10.1040.10">
    <property type="entry name" value="N-(1-d-carboxylethyl)-l-norvaline Dehydrogenase, domain 2"/>
    <property type="match status" value="1"/>
</dbReference>
<comment type="caution">
    <text evidence="5">The sequence shown here is derived from an EMBL/GenBank/DDBJ whole genome shotgun (WGS) entry which is preliminary data.</text>
</comment>
<evidence type="ECO:0000256" key="2">
    <source>
        <dbReference type="ARBA" id="ARBA00023002"/>
    </source>
</evidence>
<dbReference type="EMBL" id="SAUW01000028">
    <property type="protein sequence ID" value="RWR06387.1"/>
    <property type="molecule type" value="Genomic_DNA"/>
</dbReference>
<dbReference type="EC" id="1.1.1.35" evidence="5"/>